<reference evidence="1 2" key="1">
    <citation type="submission" date="2015-04" db="EMBL/GenBank/DDBJ databases">
        <title>Complete genome sequence of Schizopora paradoxa KUC8140, a cosmopolitan wood degrader in East Asia.</title>
        <authorList>
            <consortium name="DOE Joint Genome Institute"/>
            <person name="Min B."/>
            <person name="Park H."/>
            <person name="Jang Y."/>
            <person name="Kim J.-J."/>
            <person name="Kim K.H."/>
            <person name="Pangilinan J."/>
            <person name="Lipzen A."/>
            <person name="Riley R."/>
            <person name="Grigoriev I.V."/>
            <person name="Spatafora J.W."/>
            <person name="Choi I.-G."/>
        </authorList>
    </citation>
    <scope>NUCLEOTIDE SEQUENCE [LARGE SCALE GENOMIC DNA]</scope>
    <source>
        <strain evidence="1 2">KUC8140</strain>
    </source>
</reference>
<accession>A0A0H2QXG0</accession>
<dbReference type="Proteomes" id="UP000053477">
    <property type="component" value="Unassembled WGS sequence"/>
</dbReference>
<name>A0A0H2QXG0_9AGAM</name>
<sequence length="193" mass="21813">MTLCVVLWRRHSRIRTSKFDDAESLRELKTSRNLFAHTCRRETAGEMEIAVVERKRQWGADGDGGRKMEWWPRHRLRVHRPANNDDVDDERSQDGSLATCRMLCQYVVASSATYNHSIVGSLDVTLVTSRSFRFVGCLTGVVDVGGTCTPCYREMSSFDGSSRPVCVIVSSSIIIIVVFDRHLALLACTTRRI</sequence>
<proteinExistence type="predicted"/>
<organism evidence="1 2">
    <name type="scientific">Schizopora paradoxa</name>
    <dbReference type="NCBI Taxonomy" id="27342"/>
    <lineage>
        <taxon>Eukaryota</taxon>
        <taxon>Fungi</taxon>
        <taxon>Dikarya</taxon>
        <taxon>Basidiomycota</taxon>
        <taxon>Agaricomycotina</taxon>
        <taxon>Agaricomycetes</taxon>
        <taxon>Hymenochaetales</taxon>
        <taxon>Schizoporaceae</taxon>
        <taxon>Schizopora</taxon>
    </lineage>
</organism>
<gene>
    <name evidence="1" type="ORF">SCHPADRAFT_897138</name>
</gene>
<protein>
    <submittedName>
        <fullName evidence="1">Uncharacterized protein</fullName>
    </submittedName>
</protein>
<evidence type="ECO:0000313" key="1">
    <source>
        <dbReference type="EMBL" id="KLO04305.1"/>
    </source>
</evidence>
<dbReference type="AlphaFoldDB" id="A0A0H2QXG0"/>
<keyword evidence="2" id="KW-1185">Reference proteome</keyword>
<dbReference type="InParanoid" id="A0A0H2QXG0"/>
<dbReference type="EMBL" id="KQ086601">
    <property type="protein sequence ID" value="KLO04305.1"/>
    <property type="molecule type" value="Genomic_DNA"/>
</dbReference>
<evidence type="ECO:0000313" key="2">
    <source>
        <dbReference type="Proteomes" id="UP000053477"/>
    </source>
</evidence>